<dbReference type="Proteomes" id="UP001139157">
    <property type="component" value="Unassembled WGS sequence"/>
</dbReference>
<name>A0A9X2EII7_9NOCA</name>
<dbReference type="GO" id="GO:0004806">
    <property type="term" value="F:triacylglycerol lipase activity"/>
    <property type="evidence" value="ECO:0007669"/>
    <property type="project" value="InterPro"/>
</dbReference>
<keyword evidence="2" id="KW-1185">Reference proteome</keyword>
<gene>
    <name evidence="1" type="ORF">NDR86_35885</name>
</gene>
<dbReference type="GO" id="GO:0016042">
    <property type="term" value="P:lipid catabolic process"/>
    <property type="evidence" value="ECO:0007669"/>
    <property type="project" value="InterPro"/>
</dbReference>
<dbReference type="PANTHER" id="PTHR34853">
    <property type="match status" value="1"/>
</dbReference>
<dbReference type="RefSeq" id="WP_251918573.1">
    <property type="nucleotide sequence ID" value="NZ_JAMRXG010000028.1"/>
</dbReference>
<dbReference type="AlphaFoldDB" id="A0A9X2EII7"/>
<dbReference type="Pfam" id="PF03583">
    <property type="entry name" value="LIP"/>
    <property type="match status" value="1"/>
</dbReference>
<dbReference type="PANTHER" id="PTHR34853:SF1">
    <property type="entry name" value="LIPASE 5"/>
    <property type="match status" value="1"/>
</dbReference>
<evidence type="ECO:0000313" key="1">
    <source>
        <dbReference type="EMBL" id="MCM6778873.1"/>
    </source>
</evidence>
<reference evidence="1" key="1">
    <citation type="submission" date="2022-06" db="EMBL/GenBank/DDBJ databases">
        <title>Novel species in genus nocardia.</title>
        <authorList>
            <person name="Li F."/>
        </authorList>
    </citation>
    <scope>NUCLEOTIDE SEQUENCE</scope>
    <source>
        <strain evidence="1">CDC141</strain>
    </source>
</reference>
<dbReference type="Gene3D" id="3.40.50.1820">
    <property type="entry name" value="alpha/beta hydrolase"/>
    <property type="match status" value="1"/>
</dbReference>
<evidence type="ECO:0000313" key="2">
    <source>
        <dbReference type="Proteomes" id="UP001139157"/>
    </source>
</evidence>
<dbReference type="EMBL" id="JAMRXG010000028">
    <property type="protein sequence ID" value="MCM6778873.1"/>
    <property type="molecule type" value="Genomic_DNA"/>
</dbReference>
<dbReference type="InterPro" id="IPR029058">
    <property type="entry name" value="AB_hydrolase_fold"/>
</dbReference>
<dbReference type="PIRSF" id="PIRSF029171">
    <property type="entry name" value="Esterase_LipA"/>
    <property type="match status" value="1"/>
</dbReference>
<sequence length="411" mass="43419">MVFGFATSVALIVGANSVVVADEGYNPLDGVAPAMPTLGGADPWYDAPPLRGDEQPGTVLRVTPFEAQFLVARFPNIDSYRVMYVTTGPRGELATVTAAVFVPKNRSDRPRVLLGIGGIDDSMGSYCHPTSWWSGGDPMDAPNAAATAQPMLAALGAGSVLMMPDLGNNGGQAPLPVMVPRFSGHAMLDGLRAALRMPQAGLDPAVPIGIYGPSGGGGIAAAVAAEQQPDYAPELNLRAVVEGQIIPDHENFIRANDGGMGSGFAFVDLLGLAVGYPEMRVDERLTPLGRTIADTFRRTCGVQPFLGLGFVPLRLLFTDGISPADFPGYRSAFDDSAIATPNSPAPQAKLRMFRCTDNNSITSLTPVSDLARAVANYRAAGVDVDEHIIDCGRPDFKMDNGDMDWLLRQTL</sequence>
<proteinExistence type="predicted"/>
<dbReference type="SUPFAM" id="SSF53474">
    <property type="entry name" value="alpha/beta-Hydrolases"/>
    <property type="match status" value="1"/>
</dbReference>
<protein>
    <submittedName>
        <fullName evidence="1">Lipase family protein</fullName>
    </submittedName>
</protein>
<dbReference type="InterPro" id="IPR005152">
    <property type="entry name" value="Lipase_secreted"/>
</dbReference>
<accession>A0A9X2EII7</accession>
<comment type="caution">
    <text evidence="1">The sequence shown here is derived from an EMBL/GenBank/DDBJ whole genome shotgun (WGS) entry which is preliminary data.</text>
</comment>
<dbReference type="Gene3D" id="1.10.260.130">
    <property type="match status" value="1"/>
</dbReference>
<organism evidence="1 2">
    <name type="scientific">Nocardia pulmonis</name>
    <dbReference type="NCBI Taxonomy" id="2951408"/>
    <lineage>
        <taxon>Bacteria</taxon>
        <taxon>Bacillati</taxon>
        <taxon>Actinomycetota</taxon>
        <taxon>Actinomycetes</taxon>
        <taxon>Mycobacteriales</taxon>
        <taxon>Nocardiaceae</taxon>
        <taxon>Nocardia</taxon>
    </lineage>
</organism>